<accession>A0AAV9HTH0</accession>
<gene>
    <name evidence="20" type="ORF">QBC42DRAFT_266329</name>
</gene>
<dbReference type="PROSITE" id="PS00086">
    <property type="entry name" value="CYTOCHROME_P450"/>
    <property type="match status" value="1"/>
</dbReference>
<evidence type="ECO:0000259" key="19">
    <source>
        <dbReference type="PROSITE" id="PS51384"/>
    </source>
</evidence>
<keyword evidence="13 15" id="KW-0503">Monooxygenase</keyword>
<evidence type="ECO:0000256" key="12">
    <source>
        <dbReference type="ARBA" id="ARBA00023004"/>
    </source>
</evidence>
<dbReference type="InterPro" id="IPR001709">
    <property type="entry name" value="Flavoprot_Pyr_Nucl_cyt_Rdtase"/>
</dbReference>
<dbReference type="AlphaFoldDB" id="A0AAV9HTH0"/>
<dbReference type="GO" id="GO:0005506">
    <property type="term" value="F:iron ion binding"/>
    <property type="evidence" value="ECO:0007669"/>
    <property type="project" value="UniProtKB-UniRule"/>
</dbReference>
<dbReference type="InterPro" id="IPR001433">
    <property type="entry name" value="OxRdtase_FAD/NAD-bd"/>
</dbReference>
<evidence type="ECO:0000256" key="17">
    <source>
        <dbReference type="SAM" id="MobiDB-lite"/>
    </source>
</evidence>
<dbReference type="InterPro" id="IPR023206">
    <property type="entry name" value="Bifunctional_P450_P450_red"/>
</dbReference>
<comment type="catalytic activity">
    <reaction evidence="15">
        <text>an organic molecule + reduced [NADPH--hemoprotein reductase] + O2 = an alcohol + oxidized [NADPH--hemoprotein reductase] + H2O + H(+)</text>
        <dbReference type="Rhea" id="RHEA:17149"/>
        <dbReference type="Rhea" id="RHEA-COMP:11964"/>
        <dbReference type="Rhea" id="RHEA-COMP:11965"/>
        <dbReference type="ChEBI" id="CHEBI:15377"/>
        <dbReference type="ChEBI" id="CHEBI:15378"/>
        <dbReference type="ChEBI" id="CHEBI:15379"/>
        <dbReference type="ChEBI" id="CHEBI:30879"/>
        <dbReference type="ChEBI" id="CHEBI:57618"/>
        <dbReference type="ChEBI" id="CHEBI:58210"/>
        <dbReference type="ChEBI" id="CHEBI:142491"/>
        <dbReference type="EC" id="1.14.14.1"/>
    </reaction>
</comment>
<dbReference type="PRINTS" id="PR00371">
    <property type="entry name" value="FPNCR"/>
</dbReference>
<evidence type="ECO:0000256" key="11">
    <source>
        <dbReference type="ARBA" id="ARBA00023002"/>
    </source>
</evidence>
<dbReference type="PROSITE" id="PS50902">
    <property type="entry name" value="FLAVODOXIN_LIKE"/>
    <property type="match status" value="1"/>
</dbReference>
<dbReference type="FunFam" id="1.10.630.10:FF:000040">
    <property type="entry name" value="Bifunctional cytochrome P450/NADPH--P450 reductase"/>
    <property type="match status" value="1"/>
</dbReference>
<keyword evidence="3 15" id="KW-0813">Transport</keyword>
<dbReference type="Gene3D" id="3.40.50.80">
    <property type="entry name" value="Nucleotide-binding domain of ferredoxin-NADP reductase (FNR) module"/>
    <property type="match status" value="1"/>
</dbReference>
<keyword evidence="12 15" id="KW-0408">Iron</keyword>
<comment type="cofactor">
    <cofactor evidence="15">
        <name>FAD</name>
        <dbReference type="ChEBI" id="CHEBI:57692"/>
    </cofactor>
    <cofactor evidence="15">
        <name>FMN</name>
        <dbReference type="ChEBI" id="CHEBI:58210"/>
    </cofactor>
</comment>
<evidence type="ECO:0000256" key="3">
    <source>
        <dbReference type="ARBA" id="ARBA00022448"/>
    </source>
</evidence>
<dbReference type="PANTHER" id="PTHR19384">
    <property type="entry name" value="NITRIC OXIDE SYNTHASE-RELATED"/>
    <property type="match status" value="1"/>
</dbReference>
<evidence type="ECO:0000256" key="15">
    <source>
        <dbReference type="PIRNR" id="PIRNR000209"/>
    </source>
</evidence>
<dbReference type="GO" id="GO:0070330">
    <property type="term" value="F:aromatase activity"/>
    <property type="evidence" value="ECO:0007669"/>
    <property type="project" value="UniProtKB-UniRule"/>
</dbReference>
<evidence type="ECO:0000256" key="13">
    <source>
        <dbReference type="ARBA" id="ARBA00023033"/>
    </source>
</evidence>
<reference evidence="20" key="1">
    <citation type="journal article" date="2023" name="Mol. Phylogenet. Evol.">
        <title>Genome-scale phylogeny and comparative genomics of the fungal order Sordariales.</title>
        <authorList>
            <person name="Hensen N."/>
            <person name="Bonometti L."/>
            <person name="Westerberg I."/>
            <person name="Brannstrom I.O."/>
            <person name="Guillou S."/>
            <person name="Cros-Aarteil S."/>
            <person name="Calhoun S."/>
            <person name="Haridas S."/>
            <person name="Kuo A."/>
            <person name="Mondo S."/>
            <person name="Pangilinan J."/>
            <person name="Riley R."/>
            <person name="LaButti K."/>
            <person name="Andreopoulos B."/>
            <person name="Lipzen A."/>
            <person name="Chen C."/>
            <person name="Yan M."/>
            <person name="Daum C."/>
            <person name="Ng V."/>
            <person name="Clum A."/>
            <person name="Steindorff A."/>
            <person name="Ohm R.A."/>
            <person name="Martin F."/>
            <person name="Silar P."/>
            <person name="Natvig D.O."/>
            <person name="Lalanne C."/>
            <person name="Gautier V."/>
            <person name="Ament-Velasquez S.L."/>
            <person name="Kruys A."/>
            <person name="Hutchinson M.I."/>
            <person name="Powell A.J."/>
            <person name="Barry K."/>
            <person name="Miller A.N."/>
            <person name="Grigoriev I.V."/>
            <person name="Debuchy R."/>
            <person name="Gladieux P."/>
            <person name="Hiltunen Thoren M."/>
            <person name="Johannesson H."/>
        </authorList>
    </citation>
    <scope>NUCLEOTIDE SEQUENCE</scope>
    <source>
        <strain evidence="20">PSN324</strain>
    </source>
</reference>
<dbReference type="Pfam" id="PF00667">
    <property type="entry name" value="FAD_binding_1"/>
    <property type="match status" value="1"/>
</dbReference>
<evidence type="ECO:0000313" key="20">
    <source>
        <dbReference type="EMBL" id="KAK4463089.1"/>
    </source>
</evidence>
<dbReference type="InterPro" id="IPR017938">
    <property type="entry name" value="Riboflavin_synthase-like_b-brl"/>
</dbReference>
<feature type="binding site" description="axial binding residue" evidence="16">
    <location>
        <position position="448"/>
    </location>
    <ligand>
        <name>heme</name>
        <dbReference type="ChEBI" id="CHEBI:30413"/>
    </ligand>
    <ligandPart>
        <name>Fe</name>
        <dbReference type="ChEBI" id="CHEBI:18248"/>
    </ligandPart>
</feature>
<evidence type="ECO:0000256" key="6">
    <source>
        <dbReference type="ARBA" id="ARBA00022643"/>
    </source>
</evidence>
<dbReference type="Pfam" id="PF00258">
    <property type="entry name" value="Flavodoxin_1"/>
    <property type="match status" value="1"/>
</dbReference>
<dbReference type="SUPFAM" id="SSF52218">
    <property type="entry name" value="Flavoproteins"/>
    <property type="match status" value="1"/>
</dbReference>
<comment type="catalytic activity">
    <reaction evidence="14 15">
        <text>2 oxidized [cytochrome P450] + NADPH = 2 reduced [cytochrome P450] + NADP(+) + H(+)</text>
        <dbReference type="Rhea" id="RHEA:24040"/>
        <dbReference type="Rhea" id="RHEA-COMP:14627"/>
        <dbReference type="Rhea" id="RHEA-COMP:14628"/>
        <dbReference type="ChEBI" id="CHEBI:15378"/>
        <dbReference type="ChEBI" id="CHEBI:55376"/>
        <dbReference type="ChEBI" id="CHEBI:57783"/>
        <dbReference type="ChEBI" id="CHEBI:58349"/>
        <dbReference type="ChEBI" id="CHEBI:60344"/>
        <dbReference type="EC" id="1.6.2.4"/>
    </reaction>
</comment>
<evidence type="ECO:0000256" key="14">
    <source>
        <dbReference type="ARBA" id="ARBA00049342"/>
    </source>
</evidence>
<dbReference type="Gene3D" id="3.40.50.360">
    <property type="match status" value="1"/>
</dbReference>
<dbReference type="EC" id="1.6.2.4" evidence="15"/>
<dbReference type="Gene3D" id="1.10.630.10">
    <property type="entry name" value="Cytochrome P450"/>
    <property type="match status" value="1"/>
</dbReference>
<dbReference type="GO" id="GO:0010181">
    <property type="term" value="F:FMN binding"/>
    <property type="evidence" value="ECO:0007669"/>
    <property type="project" value="UniProtKB-UniRule"/>
</dbReference>
<dbReference type="Pfam" id="PF00175">
    <property type="entry name" value="NAD_binding_1"/>
    <property type="match status" value="1"/>
</dbReference>
<feature type="region of interest" description="Disordered" evidence="17">
    <location>
        <begin position="1"/>
        <end position="50"/>
    </location>
</feature>
<feature type="domain" description="FAD-binding FR-type" evidence="19">
    <location>
        <begin position="718"/>
        <end position="972"/>
    </location>
</feature>
<dbReference type="InterPro" id="IPR036396">
    <property type="entry name" value="Cyt_P450_sf"/>
</dbReference>
<dbReference type="InterPro" id="IPR001094">
    <property type="entry name" value="Flavdoxin-like"/>
</dbReference>
<organism evidence="20 21">
    <name type="scientific">Cladorrhinum samala</name>
    <dbReference type="NCBI Taxonomy" id="585594"/>
    <lineage>
        <taxon>Eukaryota</taxon>
        <taxon>Fungi</taxon>
        <taxon>Dikarya</taxon>
        <taxon>Ascomycota</taxon>
        <taxon>Pezizomycotina</taxon>
        <taxon>Sordariomycetes</taxon>
        <taxon>Sordariomycetidae</taxon>
        <taxon>Sordariales</taxon>
        <taxon>Podosporaceae</taxon>
        <taxon>Cladorrhinum</taxon>
    </lineage>
</organism>
<dbReference type="PRINTS" id="PR00369">
    <property type="entry name" value="FLAVODOXIN"/>
</dbReference>
<evidence type="ECO:0000313" key="21">
    <source>
        <dbReference type="Proteomes" id="UP001321749"/>
    </source>
</evidence>
<evidence type="ECO:0000256" key="4">
    <source>
        <dbReference type="ARBA" id="ARBA00022617"/>
    </source>
</evidence>
<evidence type="ECO:0000259" key="18">
    <source>
        <dbReference type="PROSITE" id="PS50902"/>
    </source>
</evidence>
<name>A0AAV9HTH0_9PEZI</name>
<keyword evidence="21" id="KW-1185">Reference proteome</keyword>
<dbReference type="InterPro" id="IPR001128">
    <property type="entry name" value="Cyt_P450"/>
</dbReference>
<dbReference type="Proteomes" id="UP001321749">
    <property type="component" value="Unassembled WGS sequence"/>
</dbReference>
<dbReference type="InterPro" id="IPR017927">
    <property type="entry name" value="FAD-bd_FR_type"/>
</dbReference>
<keyword evidence="8 15" id="KW-0274">FAD</keyword>
<keyword evidence="9 15" id="KW-0521">NADP</keyword>
<dbReference type="InterPro" id="IPR017972">
    <property type="entry name" value="Cyt_P450_CS"/>
</dbReference>
<comment type="cofactor">
    <cofactor evidence="1 15 16">
        <name>heme</name>
        <dbReference type="ChEBI" id="CHEBI:30413"/>
    </cofactor>
</comment>
<feature type="domain" description="Flavodoxin-like" evidence="18">
    <location>
        <begin position="538"/>
        <end position="684"/>
    </location>
</feature>
<evidence type="ECO:0000256" key="7">
    <source>
        <dbReference type="ARBA" id="ARBA00022723"/>
    </source>
</evidence>
<evidence type="ECO:0000256" key="5">
    <source>
        <dbReference type="ARBA" id="ARBA00022630"/>
    </source>
</evidence>
<evidence type="ECO:0000256" key="8">
    <source>
        <dbReference type="ARBA" id="ARBA00022827"/>
    </source>
</evidence>
<keyword evidence="7 15" id="KW-0479">Metal-binding</keyword>
<dbReference type="Pfam" id="PF00067">
    <property type="entry name" value="p450"/>
    <property type="match status" value="1"/>
</dbReference>
<evidence type="ECO:0000256" key="1">
    <source>
        <dbReference type="ARBA" id="ARBA00001971"/>
    </source>
</evidence>
<dbReference type="InterPro" id="IPR023173">
    <property type="entry name" value="NADPH_Cyt_P450_Rdtase_alpha"/>
</dbReference>
<dbReference type="SUPFAM" id="SSF52343">
    <property type="entry name" value="Ferredoxin reductase-like, C-terminal NADP-linked domain"/>
    <property type="match status" value="1"/>
</dbReference>
<dbReference type="Gene3D" id="2.40.30.10">
    <property type="entry name" value="Translation factors"/>
    <property type="match status" value="1"/>
</dbReference>
<dbReference type="InterPro" id="IPR003097">
    <property type="entry name" value="CysJ-like_FAD-binding"/>
</dbReference>
<dbReference type="GO" id="GO:0005829">
    <property type="term" value="C:cytosol"/>
    <property type="evidence" value="ECO:0007669"/>
    <property type="project" value="TreeGrafter"/>
</dbReference>
<dbReference type="InterPro" id="IPR039261">
    <property type="entry name" value="FNR_nucleotide-bd"/>
</dbReference>
<reference evidence="20" key="2">
    <citation type="submission" date="2023-06" db="EMBL/GenBank/DDBJ databases">
        <authorList>
            <consortium name="Lawrence Berkeley National Laboratory"/>
            <person name="Mondo S.J."/>
            <person name="Hensen N."/>
            <person name="Bonometti L."/>
            <person name="Westerberg I."/>
            <person name="Brannstrom I.O."/>
            <person name="Guillou S."/>
            <person name="Cros-Aarteil S."/>
            <person name="Calhoun S."/>
            <person name="Haridas S."/>
            <person name="Kuo A."/>
            <person name="Pangilinan J."/>
            <person name="Riley R."/>
            <person name="Labutti K."/>
            <person name="Andreopoulos B."/>
            <person name="Lipzen A."/>
            <person name="Chen C."/>
            <person name="Yanf M."/>
            <person name="Daum C."/>
            <person name="Ng V."/>
            <person name="Clum A."/>
            <person name="Steindorff A."/>
            <person name="Ohm R."/>
            <person name="Martin F."/>
            <person name="Silar P."/>
            <person name="Natvig D."/>
            <person name="Lalanne C."/>
            <person name="Gautier V."/>
            <person name="Ament-Velasquez S.L."/>
            <person name="Kruys A."/>
            <person name="Hutchinson M.I."/>
            <person name="Powell A.J."/>
            <person name="Barry K."/>
            <person name="Miller A.N."/>
            <person name="Grigoriev I.V."/>
            <person name="Debuchy R."/>
            <person name="Gladieux P."/>
            <person name="Thoren M.H."/>
            <person name="Johannesson H."/>
        </authorList>
    </citation>
    <scope>NUCLEOTIDE SEQUENCE</scope>
    <source>
        <strain evidence="20">PSN324</strain>
    </source>
</reference>
<dbReference type="EMBL" id="MU864963">
    <property type="protein sequence ID" value="KAK4463089.1"/>
    <property type="molecule type" value="Genomic_DNA"/>
</dbReference>
<dbReference type="Gene3D" id="1.20.990.10">
    <property type="entry name" value="NADPH-cytochrome p450 Reductase, Chain A, domain 3"/>
    <property type="match status" value="1"/>
</dbReference>
<keyword evidence="5 15" id="KW-0285">Flavoprotein</keyword>
<comment type="caution">
    <text evidence="20">The sequence shown here is derived from an EMBL/GenBank/DDBJ whole genome shotgun (WGS) entry which is preliminary data.</text>
</comment>
<evidence type="ECO:0000256" key="9">
    <source>
        <dbReference type="ARBA" id="ARBA00022857"/>
    </source>
</evidence>
<comment type="similarity">
    <text evidence="2 15">In the N-terminal section; belongs to the cytochrome P450 family.</text>
</comment>
<proteinExistence type="inferred from homology"/>
<dbReference type="GO" id="GO:0003958">
    <property type="term" value="F:NADPH-hemoprotein reductase activity"/>
    <property type="evidence" value="ECO:0007669"/>
    <property type="project" value="UniProtKB-UniRule"/>
</dbReference>
<dbReference type="GO" id="GO:0050660">
    <property type="term" value="F:flavin adenine dinucleotide binding"/>
    <property type="evidence" value="ECO:0007669"/>
    <property type="project" value="TreeGrafter"/>
</dbReference>
<keyword evidence="11 15" id="KW-0560">Oxidoreductase</keyword>
<dbReference type="GO" id="GO:0020037">
    <property type="term" value="F:heme binding"/>
    <property type="evidence" value="ECO:0007669"/>
    <property type="project" value="UniProtKB-UniRule"/>
</dbReference>
<dbReference type="InterPro" id="IPR008254">
    <property type="entry name" value="Flavodoxin/NO_synth"/>
</dbReference>
<dbReference type="InterPro" id="IPR029039">
    <property type="entry name" value="Flavoprotein-like_sf"/>
</dbReference>
<keyword evidence="4 15" id="KW-0349">Heme</keyword>
<dbReference type="PANTHER" id="PTHR19384:SF127">
    <property type="entry name" value="BIFUNCTIONAL CYTOCHROME P450_NADPH--P450 REDUCTASE"/>
    <property type="match status" value="1"/>
</dbReference>
<feature type="compositionally biased region" description="Polar residues" evidence="17">
    <location>
        <begin position="12"/>
        <end position="23"/>
    </location>
</feature>
<dbReference type="CDD" id="cd06206">
    <property type="entry name" value="bifunctional_CYPOR"/>
    <property type="match status" value="1"/>
</dbReference>
<dbReference type="CDD" id="cd11068">
    <property type="entry name" value="CYP120A1"/>
    <property type="match status" value="1"/>
</dbReference>
<dbReference type="PIRSF" id="PIRSF000209">
    <property type="entry name" value="Bifunctional_P450_P450R"/>
    <property type="match status" value="1"/>
</dbReference>
<evidence type="ECO:0000256" key="2">
    <source>
        <dbReference type="ARBA" id="ARBA00010018"/>
    </source>
</evidence>
<dbReference type="SUPFAM" id="SSF48264">
    <property type="entry name" value="Cytochrome P450"/>
    <property type="match status" value="1"/>
</dbReference>
<keyword evidence="6 15" id="KW-0288">FMN</keyword>
<feature type="compositionally biased region" description="Low complexity" evidence="17">
    <location>
        <begin position="27"/>
        <end position="38"/>
    </location>
</feature>
<dbReference type="PROSITE" id="PS51384">
    <property type="entry name" value="FAD_FR"/>
    <property type="match status" value="1"/>
</dbReference>
<evidence type="ECO:0000256" key="10">
    <source>
        <dbReference type="ARBA" id="ARBA00022982"/>
    </source>
</evidence>
<dbReference type="SUPFAM" id="SSF63380">
    <property type="entry name" value="Riboflavin synthase domain-like"/>
    <property type="match status" value="1"/>
</dbReference>
<sequence length="1132" mass="125445">MSCPFNPEAAAQPQQETDSTSCPFSHEAAAQPQQETAPKTSVEVTEGEPIPHPPERWFIGNLGELDPDFAVSSIWKLADVYGPIYSLNLVTRRSIIVSNWELINEVCDDKRFEKAVTGVQDSLRVFIKNGLFTSYNDEDEWGIAHRALVPAFGPLHVRKMFSQMMDIMSQMVLRWDRFGPNRRISCHDDFTRLAFDVIGLCAFNYRFNAFYAEELIPFANQLSQVLIETGRRTNRTEIQNALAFLSKKEMMDNINSMWKVCDDIVADRRANPRPDVDDILNVMLSAKDPVTGKGFTDENIRYQLATFLVAGHDTSAGTMIFLFYHLLKNPETLQKCYAEVDAVLGDRPLTMDDVPKLKYIEAAMKEALRFLGPISLITRRAKETTMIGGKYKVEPTDSISLNLKGLHHDPAVWGEDCDEFRPDRFLNGGWERLPPNAWKPFGTGARACIGRYLAEQEIIICMAMVLQRFVVEMADPDYELKIKSTLTIKPDEFDIKVRRRPGKDHLFTFGAAAPPPAKAANTAANAQAGTAASDLKPLAVYYGGNAGTCKSFGEDLETSAPNHGLGVPLKVQSLDDAVESLPRDRPVVIITSSYEGQPADNARNFVAWLETRAADPSNSKLLEGVTYSVFGVGNKDWVSTFHRIPKLVDNLMEKLGAVRFYPAGYVDVSQDIIGPFEDWKLGLFPKLREASGVTTAVKAGEIKIEISPPEIPSKLAGEIVSEGVVLSNKVIAKRGVGPEKRQIDILLPPGAEYRSGDYLVIQPYNPRETVLRVLNRFGLHPDDLITVSGTSKEHLKSHSGGAISTFELLSTRVELANPASQRQIKTLADLSSGAESDRLRSLATDELYAKEILDKRFSVLDLLEDSPSCTLSFGAYLDLLAPLAPRQYSISSSPLAQHPGVPTHLFQHIAKDQSDPKSIVATLTYDVHESPSLSHPSTTTFRGVASTHLSGLVSGSKLRCFVRKAHAPFRLPADPNTPVIMIAAGTGIAPMRAFLQERAAIAEARGKECLGPAVLYYGCRDFEEDYLYKEDLANWEKEGVVKVRPAFSRRAQEGAHTGHVDELIWQDREELKGMFTAGAKILVCGSAARLGRSAAEVCLKIYEEEHPDLGREGAEKWLTKMKEDRYVSDVFG</sequence>
<evidence type="ECO:0000256" key="16">
    <source>
        <dbReference type="PIRSR" id="PIRSR000209-1"/>
    </source>
</evidence>
<keyword evidence="10 15" id="KW-0249">Electron transport</keyword>
<protein>
    <recommendedName>
        <fullName evidence="15">Bifunctional cytochrome P450/NADPH--P450 reductase</fullName>
    </recommendedName>
    <domain>
        <recommendedName>
            <fullName evidence="15">Cytochrome P450</fullName>
            <ecNumber evidence="15">1.14.14.1</ecNumber>
        </recommendedName>
    </domain>
    <domain>
        <recommendedName>
            <fullName evidence="15">NADPH--cytochrome P450 reductase</fullName>
            <ecNumber evidence="15">1.6.2.4</ecNumber>
        </recommendedName>
    </domain>
</protein>
<dbReference type="EC" id="1.14.14.1" evidence="15"/>